<evidence type="ECO:0000259" key="4">
    <source>
        <dbReference type="Pfam" id="PF00294"/>
    </source>
</evidence>
<reference evidence="6" key="1">
    <citation type="submission" date="2020-07" db="EMBL/GenBank/DDBJ databases">
        <title>Complete genome sequencing of Clostridia bacterium strain 12CBH8.</title>
        <authorList>
            <person name="Sakamoto M."/>
            <person name="Murakami T."/>
            <person name="Mori H."/>
        </authorList>
    </citation>
    <scope>NUCLEOTIDE SEQUENCE [LARGE SCALE GENOMIC DNA]</scope>
    <source>
        <strain evidence="6">12CBH8</strain>
    </source>
</reference>
<dbReference type="Proteomes" id="UP000593890">
    <property type="component" value="Chromosome"/>
</dbReference>
<keyword evidence="3 5" id="KW-0418">Kinase</keyword>
<dbReference type="RefSeq" id="WP_171846370.1">
    <property type="nucleotide sequence ID" value="NZ_AP023321.1"/>
</dbReference>
<accession>A0A7I8D6N0</accession>
<dbReference type="PANTHER" id="PTHR43085">
    <property type="entry name" value="HEXOKINASE FAMILY MEMBER"/>
    <property type="match status" value="1"/>
</dbReference>
<gene>
    <name evidence="5" type="ORF">C12CBH8_20210</name>
</gene>
<comment type="similarity">
    <text evidence="1">Belongs to the carbohydrate kinase PfkB family.</text>
</comment>
<organism evidence="5 6">
    <name type="scientific">Solibaculum mannosilyticum</name>
    <dbReference type="NCBI Taxonomy" id="2780922"/>
    <lineage>
        <taxon>Bacteria</taxon>
        <taxon>Bacillati</taxon>
        <taxon>Bacillota</taxon>
        <taxon>Clostridia</taxon>
        <taxon>Eubacteriales</taxon>
        <taxon>Oscillospiraceae</taxon>
        <taxon>Solibaculum</taxon>
    </lineage>
</organism>
<name>A0A7I8D6N0_9FIRM</name>
<proteinExistence type="inferred from homology"/>
<evidence type="ECO:0000256" key="1">
    <source>
        <dbReference type="ARBA" id="ARBA00010688"/>
    </source>
</evidence>
<sequence length="298" mass="33103">MAGKALCYGELLWDIIDGKPYIGGAPFNLAGHAAKMGCNTWMLSRVGKDDLGRDTLQKVGEIGVHADFLQIDEQRPTGTAIVSLDENKVPVYEFPDNVAYQYIDVDDSVIEKIRGQGIDLFYFGTLIQRNPVARRSVERILEECSFPHVFLDVNIRFNFCDAEVLKNSFAHATIVKLNDDEVKLVGDKLYGCPDEIPLIQSLFDDYGIQIILVTKGKDGCTVYTRDRHEDINECVSKAVDTVGAGDSFSAGFISAYLNGDEVFKAARKGNILSDFVASSHGAIPEYTERLYNRLEAIR</sequence>
<dbReference type="InterPro" id="IPR050306">
    <property type="entry name" value="PfkB_Carbo_kinase"/>
</dbReference>
<protein>
    <submittedName>
        <fullName evidence="5">Carbohydrate kinase</fullName>
    </submittedName>
</protein>
<evidence type="ECO:0000313" key="5">
    <source>
        <dbReference type="EMBL" id="BCI61382.1"/>
    </source>
</evidence>
<evidence type="ECO:0000256" key="3">
    <source>
        <dbReference type="ARBA" id="ARBA00022777"/>
    </source>
</evidence>
<dbReference type="EMBL" id="AP023321">
    <property type="protein sequence ID" value="BCI61382.1"/>
    <property type="molecule type" value="Genomic_DNA"/>
</dbReference>
<keyword evidence="2" id="KW-0808">Transferase</keyword>
<dbReference type="InterPro" id="IPR029056">
    <property type="entry name" value="Ribokinase-like"/>
</dbReference>
<dbReference type="InterPro" id="IPR011611">
    <property type="entry name" value="PfkB_dom"/>
</dbReference>
<evidence type="ECO:0000256" key="2">
    <source>
        <dbReference type="ARBA" id="ARBA00022679"/>
    </source>
</evidence>
<dbReference type="Pfam" id="PF00294">
    <property type="entry name" value="PfkB"/>
    <property type="match status" value="1"/>
</dbReference>
<dbReference type="Gene3D" id="3.40.1190.20">
    <property type="match status" value="1"/>
</dbReference>
<evidence type="ECO:0000313" key="6">
    <source>
        <dbReference type="Proteomes" id="UP000593890"/>
    </source>
</evidence>
<dbReference type="PANTHER" id="PTHR43085:SF57">
    <property type="entry name" value="CARBOHYDRATE KINASE PFKB DOMAIN-CONTAINING PROTEIN"/>
    <property type="match status" value="1"/>
</dbReference>
<dbReference type="SUPFAM" id="SSF53613">
    <property type="entry name" value="Ribokinase-like"/>
    <property type="match status" value="1"/>
</dbReference>
<dbReference type="PROSITE" id="PS00584">
    <property type="entry name" value="PFKB_KINASES_2"/>
    <property type="match status" value="1"/>
</dbReference>
<dbReference type="KEGG" id="sman:C12CBH8_20210"/>
<dbReference type="AlphaFoldDB" id="A0A7I8D6N0"/>
<dbReference type="GO" id="GO:0016301">
    <property type="term" value="F:kinase activity"/>
    <property type="evidence" value="ECO:0007669"/>
    <property type="project" value="UniProtKB-KW"/>
</dbReference>
<dbReference type="InterPro" id="IPR002173">
    <property type="entry name" value="Carboh/pur_kinase_PfkB_CS"/>
</dbReference>
<feature type="domain" description="Carbohydrate kinase PfkB" evidence="4">
    <location>
        <begin position="19"/>
        <end position="284"/>
    </location>
</feature>
<keyword evidence="6" id="KW-1185">Reference proteome</keyword>